<feature type="compositionally biased region" description="Polar residues" evidence="1">
    <location>
        <begin position="1"/>
        <end position="18"/>
    </location>
</feature>
<name>A0A2S0NL18_9MOLU</name>
<dbReference type="Proteomes" id="UP000239250">
    <property type="component" value="Chromosome"/>
</dbReference>
<dbReference type="EMBL" id="CP027019">
    <property type="protein sequence ID" value="AVP49704.1"/>
    <property type="molecule type" value="Genomic_DNA"/>
</dbReference>
<evidence type="ECO:0000313" key="2">
    <source>
        <dbReference type="EMBL" id="AVP49704.1"/>
    </source>
</evidence>
<gene>
    <name evidence="2" type="ORF">C5T88_03965</name>
</gene>
<dbReference type="AlphaFoldDB" id="A0A2S0NL18"/>
<accession>A0A2S0NL18</accession>
<sequence>MVDENSNVVRHENSNNPLNDEPLEILMERLSELKKAGEITSEIRQKNVELNKIILRKRVNINNN</sequence>
<organism evidence="2 3">
    <name type="scientific">Williamsoniiplasma luminosum</name>
    <dbReference type="NCBI Taxonomy" id="214888"/>
    <lineage>
        <taxon>Bacteria</taxon>
        <taxon>Bacillati</taxon>
        <taxon>Mycoplasmatota</taxon>
        <taxon>Mollicutes</taxon>
        <taxon>Entomoplasmatales</taxon>
        <taxon>Williamsoniiplasma</taxon>
    </lineage>
</organism>
<protein>
    <submittedName>
        <fullName evidence="2">Uncharacterized protein</fullName>
    </submittedName>
</protein>
<reference evidence="3" key="1">
    <citation type="submission" date="2018-02" db="EMBL/GenBank/DDBJ databases">
        <title>Firefly genomes illuminate parallel origins of bioluminescence in beetles.</title>
        <authorList>
            <person name="Fallon T.R."/>
            <person name="Lower S.E.S."/>
            <person name="Behringer M."/>
            <person name="Weng J.-K."/>
        </authorList>
    </citation>
    <scope>NUCLEOTIDE SEQUENCE [LARGE SCALE GENOMIC DNA]</scope>
</reference>
<evidence type="ECO:0000313" key="3">
    <source>
        <dbReference type="Proteomes" id="UP000239250"/>
    </source>
</evidence>
<proteinExistence type="predicted"/>
<evidence type="ECO:0000256" key="1">
    <source>
        <dbReference type="SAM" id="MobiDB-lite"/>
    </source>
</evidence>
<feature type="region of interest" description="Disordered" evidence="1">
    <location>
        <begin position="1"/>
        <end position="22"/>
    </location>
</feature>